<keyword evidence="2 8" id="KW-0699">rRNA-binding</keyword>
<evidence type="ECO:0000256" key="5">
    <source>
        <dbReference type="ARBA" id="ARBA00023274"/>
    </source>
</evidence>
<evidence type="ECO:0000256" key="8">
    <source>
        <dbReference type="HAMAP-Rule" id="MF_01309"/>
    </source>
</evidence>
<keyword evidence="4 8" id="KW-0689">Ribosomal protein</keyword>
<dbReference type="GO" id="GO:0003735">
    <property type="term" value="F:structural constituent of ribosome"/>
    <property type="evidence" value="ECO:0007669"/>
    <property type="project" value="InterPro"/>
</dbReference>
<sequence>MGQKTHPYGFRLGITKDWKSHWYAERSDYSSLLHEDWAIRNYLKKNYYQAGISLIEIERKAANRVDITIHTARPGMLIGRGGSEIENIRKNLIKLTNKNVFVNVQEVKNPELDAQLVAENIAMQIEKRINYKRAMKQAINRALRAGAKGIKVMCSGRLNGAEIARSEWFREGRIPLQTLTADIDYGFAEAFTISGVIGVKVWIYKGDVPELHKEAIQELPEKAVPKKIEDEDLYEKDEVNYDVDA</sequence>
<dbReference type="PANTHER" id="PTHR11760">
    <property type="entry name" value="30S/40S RIBOSOMAL PROTEIN S3"/>
    <property type="match status" value="1"/>
</dbReference>
<dbReference type="FunFam" id="3.30.300.20:FF:000001">
    <property type="entry name" value="30S ribosomal protein S3"/>
    <property type="match status" value="1"/>
</dbReference>
<evidence type="ECO:0000256" key="9">
    <source>
        <dbReference type="RuleBase" id="RU003624"/>
    </source>
</evidence>
<dbReference type="GO" id="GO:0022627">
    <property type="term" value="C:cytosolic small ribosomal subunit"/>
    <property type="evidence" value="ECO:0007669"/>
    <property type="project" value="TreeGrafter"/>
</dbReference>
<dbReference type="Gene3D" id="3.30.1140.32">
    <property type="entry name" value="Ribosomal protein S3, C-terminal domain"/>
    <property type="match status" value="1"/>
</dbReference>
<dbReference type="FunFam" id="3.30.1140.32:FF:000006">
    <property type="entry name" value="30S ribosomal protein S3"/>
    <property type="match status" value="1"/>
</dbReference>
<dbReference type="HAMAP" id="MF_01309_B">
    <property type="entry name" value="Ribosomal_uS3_B"/>
    <property type="match status" value="1"/>
</dbReference>
<dbReference type="InterPro" id="IPR057258">
    <property type="entry name" value="Ribosomal_uS3"/>
</dbReference>
<dbReference type="InterPro" id="IPR036419">
    <property type="entry name" value="Ribosomal_S3_C_sf"/>
</dbReference>
<comment type="subunit">
    <text evidence="8">Part of the 30S ribosomal subunit. Forms a tight complex with proteins S10 and S14.</text>
</comment>
<evidence type="ECO:0000256" key="3">
    <source>
        <dbReference type="ARBA" id="ARBA00022884"/>
    </source>
</evidence>
<evidence type="ECO:0000256" key="2">
    <source>
        <dbReference type="ARBA" id="ARBA00022730"/>
    </source>
</evidence>
<dbReference type="EMBL" id="DTDV01000012">
    <property type="protein sequence ID" value="HGK23577.1"/>
    <property type="molecule type" value="Genomic_DNA"/>
</dbReference>
<gene>
    <name evidence="8" type="primary">rpsC</name>
    <name evidence="11" type="ORF">ENU78_03890</name>
</gene>
<dbReference type="RefSeq" id="WP_012548234.1">
    <property type="nucleotide sequence ID" value="NZ_VTFL01000008.1"/>
</dbReference>
<comment type="caution">
    <text evidence="11">The sequence shown here is derived from an EMBL/GenBank/DDBJ whole genome shotgun (WGS) entry which is preliminary data.</text>
</comment>
<evidence type="ECO:0000256" key="4">
    <source>
        <dbReference type="ARBA" id="ARBA00022980"/>
    </source>
</evidence>
<feature type="domain" description="KH type-2" evidence="10">
    <location>
        <begin position="39"/>
        <end position="108"/>
    </location>
</feature>
<dbReference type="InterPro" id="IPR015946">
    <property type="entry name" value="KH_dom-like_a/b"/>
</dbReference>
<dbReference type="GO" id="GO:0003729">
    <property type="term" value="F:mRNA binding"/>
    <property type="evidence" value="ECO:0007669"/>
    <property type="project" value="UniProtKB-UniRule"/>
</dbReference>
<reference evidence="11" key="1">
    <citation type="journal article" date="2020" name="mSystems">
        <title>Genome- and Community-Level Interaction Insights into Carbon Utilization and Element Cycling Functions of Hydrothermarchaeota in Hydrothermal Sediment.</title>
        <authorList>
            <person name="Zhou Z."/>
            <person name="Liu Y."/>
            <person name="Xu W."/>
            <person name="Pan J."/>
            <person name="Luo Z.H."/>
            <person name="Li M."/>
        </authorList>
    </citation>
    <scope>NUCLEOTIDE SEQUENCE [LARGE SCALE GENOMIC DNA]</scope>
    <source>
        <strain evidence="11">SpSt-70</strain>
    </source>
</reference>
<dbReference type="SMR" id="A0A7C2CUW5"/>
<evidence type="ECO:0000313" key="11">
    <source>
        <dbReference type="EMBL" id="HGK23577.1"/>
    </source>
</evidence>
<keyword evidence="5 8" id="KW-0687">Ribonucleoprotein</keyword>
<dbReference type="InterPro" id="IPR009019">
    <property type="entry name" value="KH_sf_prok-type"/>
</dbReference>
<dbReference type="SUPFAM" id="SSF54814">
    <property type="entry name" value="Prokaryotic type KH domain (KH-domain type II)"/>
    <property type="match status" value="1"/>
</dbReference>
<dbReference type="GO" id="GO:0006412">
    <property type="term" value="P:translation"/>
    <property type="evidence" value="ECO:0007669"/>
    <property type="project" value="UniProtKB-UniRule"/>
</dbReference>
<dbReference type="SMART" id="SM00322">
    <property type="entry name" value="KH"/>
    <property type="match status" value="1"/>
</dbReference>
<dbReference type="InterPro" id="IPR018280">
    <property type="entry name" value="Ribosomal_uS3_CS"/>
</dbReference>
<dbReference type="OMA" id="KTNPIGN"/>
<comment type="function">
    <text evidence="6 8">Binds the lower part of the 30S subunit head. Binds mRNA in the 70S ribosome, positioning it for translation.</text>
</comment>
<dbReference type="PROSITE" id="PS50823">
    <property type="entry name" value="KH_TYPE_2"/>
    <property type="match status" value="1"/>
</dbReference>
<evidence type="ECO:0000259" key="10">
    <source>
        <dbReference type="PROSITE" id="PS50823"/>
    </source>
</evidence>
<protein>
    <recommendedName>
        <fullName evidence="7 8">Small ribosomal subunit protein uS3</fullName>
    </recommendedName>
</protein>
<accession>A0A7C2CUW5</accession>
<dbReference type="InterPro" id="IPR001351">
    <property type="entry name" value="Ribosomal_uS3_C"/>
</dbReference>
<dbReference type="AlphaFoldDB" id="A0A7C2CUW5"/>
<dbReference type="InterPro" id="IPR005704">
    <property type="entry name" value="Ribosomal_uS3_bac-typ"/>
</dbReference>
<evidence type="ECO:0000256" key="6">
    <source>
        <dbReference type="ARBA" id="ARBA00024998"/>
    </source>
</evidence>
<dbReference type="Gene3D" id="3.30.300.20">
    <property type="match status" value="1"/>
</dbReference>
<dbReference type="Pfam" id="PF00189">
    <property type="entry name" value="Ribosomal_S3_C"/>
    <property type="match status" value="1"/>
</dbReference>
<dbReference type="Pfam" id="PF07650">
    <property type="entry name" value="KH_2"/>
    <property type="match status" value="1"/>
</dbReference>
<proteinExistence type="inferred from homology"/>
<evidence type="ECO:0000256" key="7">
    <source>
        <dbReference type="ARBA" id="ARBA00035257"/>
    </source>
</evidence>
<name>A0A7C2CUW5_DICTH</name>
<dbReference type="InterPro" id="IPR004087">
    <property type="entry name" value="KH_dom"/>
</dbReference>
<dbReference type="NCBIfam" id="TIGR01009">
    <property type="entry name" value="rpsC_bact"/>
    <property type="match status" value="1"/>
</dbReference>
<dbReference type="PANTHER" id="PTHR11760:SF19">
    <property type="entry name" value="SMALL RIBOSOMAL SUBUNIT PROTEIN US3C"/>
    <property type="match status" value="1"/>
</dbReference>
<keyword evidence="3 8" id="KW-0694">RNA-binding</keyword>
<dbReference type="InterPro" id="IPR004044">
    <property type="entry name" value="KH_dom_type_2"/>
</dbReference>
<dbReference type="GO" id="GO:0019843">
    <property type="term" value="F:rRNA binding"/>
    <property type="evidence" value="ECO:0007669"/>
    <property type="project" value="UniProtKB-UniRule"/>
</dbReference>
<dbReference type="SUPFAM" id="SSF54821">
    <property type="entry name" value="Ribosomal protein S3 C-terminal domain"/>
    <property type="match status" value="1"/>
</dbReference>
<evidence type="ECO:0000256" key="1">
    <source>
        <dbReference type="ARBA" id="ARBA00010761"/>
    </source>
</evidence>
<dbReference type="PROSITE" id="PS00548">
    <property type="entry name" value="RIBOSOMAL_S3"/>
    <property type="match status" value="1"/>
</dbReference>
<organism evidence="11">
    <name type="scientific">Dictyoglomus thermophilum</name>
    <dbReference type="NCBI Taxonomy" id="14"/>
    <lineage>
        <taxon>Bacteria</taxon>
        <taxon>Pseudomonadati</taxon>
        <taxon>Dictyoglomota</taxon>
        <taxon>Dictyoglomia</taxon>
        <taxon>Dictyoglomales</taxon>
        <taxon>Dictyoglomaceae</taxon>
        <taxon>Dictyoglomus</taxon>
    </lineage>
</organism>
<comment type="similarity">
    <text evidence="1 8 9">Belongs to the universal ribosomal protein uS3 family.</text>
</comment>
<dbReference type="CDD" id="cd02412">
    <property type="entry name" value="KH-II_30S_S3"/>
    <property type="match status" value="1"/>
</dbReference>